<evidence type="ECO:0000256" key="2">
    <source>
        <dbReference type="ARBA" id="ARBA00022475"/>
    </source>
</evidence>
<dbReference type="Proteomes" id="UP001367030">
    <property type="component" value="Unassembled WGS sequence"/>
</dbReference>
<evidence type="ECO:0000256" key="5">
    <source>
        <dbReference type="ARBA" id="ARBA00023136"/>
    </source>
</evidence>
<keyword evidence="9" id="KW-1185">Reference proteome</keyword>
<evidence type="ECO:0000256" key="7">
    <source>
        <dbReference type="SAM" id="Phobius"/>
    </source>
</evidence>
<name>A0ABU8XGI2_9BURK</name>
<keyword evidence="3 7" id="KW-0812">Transmembrane</keyword>
<dbReference type="RefSeq" id="WP_340339037.1">
    <property type="nucleotide sequence ID" value="NZ_JBBKZS010000022.1"/>
</dbReference>
<feature type="transmembrane region" description="Helical" evidence="7">
    <location>
        <begin position="292"/>
        <end position="309"/>
    </location>
</feature>
<dbReference type="InterPro" id="IPR001851">
    <property type="entry name" value="ABC_transp_permease"/>
</dbReference>
<feature type="transmembrane region" description="Helical" evidence="7">
    <location>
        <begin position="29"/>
        <end position="47"/>
    </location>
</feature>
<evidence type="ECO:0000256" key="6">
    <source>
        <dbReference type="SAM" id="MobiDB-lite"/>
    </source>
</evidence>
<feature type="transmembrane region" description="Helical" evidence="7">
    <location>
        <begin position="85"/>
        <end position="105"/>
    </location>
</feature>
<dbReference type="CDD" id="cd06579">
    <property type="entry name" value="TM_PBP1_transp_AraH_like"/>
    <property type="match status" value="1"/>
</dbReference>
<keyword evidence="2" id="KW-1003">Cell membrane</keyword>
<sequence length="339" mass="35110">MPPEQSKTAPEDAAHRAEAKPRWTEQLRGFGPVAGLVLLCIAGTLLNSDFATADNVMNVLTRTAFIGIIAVGMCFVIISGGIDLSVGSMAALIAGSVIMFINWAGPATGSPLTAVVLGAGLAVVLGAVFGLVHGLLITKGRIEPFIVTLGTLGIFRAYLTYFANGGALTLDNEPADLYAPVYYASLAGIPIPVWVFVIVAVVGALILNRTAYGRYVQAIGSNEQVARYAAVDVDRVKILTYVLLGVCVGVATLLYVPRLGSASPTTGLLWELEAIAAVIVGGTALKGGAGSITGTVVGAILLSVISNILNLTSIISVYLNAAVQGFVIIIVAFLQRGRR</sequence>
<dbReference type="Pfam" id="PF02653">
    <property type="entry name" value="BPD_transp_2"/>
    <property type="match status" value="1"/>
</dbReference>
<feature type="transmembrane region" description="Helical" evidence="7">
    <location>
        <begin position="59"/>
        <end position="78"/>
    </location>
</feature>
<evidence type="ECO:0000256" key="3">
    <source>
        <dbReference type="ARBA" id="ARBA00022692"/>
    </source>
</evidence>
<dbReference type="PANTHER" id="PTHR32196">
    <property type="entry name" value="ABC TRANSPORTER PERMEASE PROTEIN YPHD-RELATED-RELATED"/>
    <property type="match status" value="1"/>
</dbReference>
<accession>A0ABU8XGI2</accession>
<feature type="region of interest" description="Disordered" evidence="6">
    <location>
        <begin position="1"/>
        <end position="20"/>
    </location>
</feature>
<evidence type="ECO:0000256" key="4">
    <source>
        <dbReference type="ARBA" id="ARBA00022989"/>
    </source>
</evidence>
<comment type="caution">
    <text evidence="8">The sequence shown here is derived from an EMBL/GenBank/DDBJ whole genome shotgun (WGS) entry which is preliminary data.</text>
</comment>
<evidence type="ECO:0000313" key="9">
    <source>
        <dbReference type="Proteomes" id="UP001367030"/>
    </source>
</evidence>
<protein>
    <submittedName>
        <fullName evidence="8">ABC transporter permease</fullName>
    </submittedName>
</protein>
<proteinExistence type="predicted"/>
<comment type="subcellular location">
    <subcellularLocation>
        <location evidence="1">Cell membrane</location>
        <topology evidence="1">Multi-pass membrane protein</topology>
    </subcellularLocation>
</comment>
<dbReference type="EMBL" id="JBBKZS010000022">
    <property type="protein sequence ID" value="MEJ8858986.1"/>
    <property type="molecule type" value="Genomic_DNA"/>
</dbReference>
<feature type="transmembrane region" description="Helical" evidence="7">
    <location>
        <begin position="315"/>
        <end position="334"/>
    </location>
</feature>
<evidence type="ECO:0000256" key="1">
    <source>
        <dbReference type="ARBA" id="ARBA00004651"/>
    </source>
</evidence>
<gene>
    <name evidence="8" type="ORF">WKW79_30755</name>
</gene>
<feature type="transmembrane region" description="Helical" evidence="7">
    <location>
        <begin position="144"/>
        <end position="163"/>
    </location>
</feature>
<feature type="transmembrane region" description="Helical" evidence="7">
    <location>
        <begin position="183"/>
        <end position="207"/>
    </location>
</feature>
<feature type="transmembrane region" description="Helical" evidence="7">
    <location>
        <begin position="111"/>
        <end position="132"/>
    </location>
</feature>
<feature type="compositionally biased region" description="Basic and acidic residues" evidence="6">
    <location>
        <begin position="9"/>
        <end position="20"/>
    </location>
</feature>
<dbReference type="PANTHER" id="PTHR32196:SF72">
    <property type="entry name" value="RIBOSE IMPORT PERMEASE PROTEIN RBSC"/>
    <property type="match status" value="1"/>
</dbReference>
<evidence type="ECO:0000313" key="8">
    <source>
        <dbReference type="EMBL" id="MEJ8858986.1"/>
    </source>
</evidence>
<keyword evidence="4 7" id="KW-1133">Transmembrane helix</keyword>
<reference evidence="8 9" key="1">
    <citation type="submission" date="2024-03" db="EMBL/GenBank/DDBJ databases">
        <title>Novel species of the genus Variovorax.</title>
        <authorList>
            <person name="Liu Q."/>
            <person name="Xin Y.-H."/>
        </authorList>
    </citation>
    <scope>NUCLEOTIDE SEQUENCE [LARGE SCALE GENOMIC DNA]</scope>
    <source>
        <strain evidence="8 9">KACC 18901</strain>
    </source>
</reference>
<keyword evidence="5 7" id="KW-0472">Membrane</keyword>
<organism evidence="8 9">
    <name type="scientific">Variovorax robiniae</name>
    <dbReference type="NCBI Taxonomy" id="1836199"/>
    <lineage>
        <taxon>Bacteria</taxon>
        <taxon>Pseudomonadati</taxon>
        <taxon>Pseudomonadota</taxon>
        <taxon>Betaproteobacteria</taxon>
        <taxon>Burkholderiales</taxon>
        <taxon>Comamonadaceae</taxon>
        <taxon>Variovorax</taxon>
    </lineage>
</organism>
<feature type="transmembrane region" description="Helical" evidence="7">
    <location>
        <begin position="238"/>
        <end position="256"/>
    </location>
</feature>